<dbReference type="Pfam" id="PF20999">
    <property type="entry name" value="DUF4438_C"/>
    <property type="match status" value="1"/>
</dbReference>
<dbReference type="InterPro" id="IPR048399">
    <property type="entry name" value="DUF4438_C"/>
</dbReference>
<proteinExistence type="predicted"/>
<feature type="domain" description="DUF4438" evidence="2">
    <location>
        <begin position="160"/>
        <end position="283"/>
    </location>
</feature>
<evidence type="ECO:0000259" key="1">
    <source>
        <dbReference type="Pfam" id="PF14505"/>
    </source>
</evidence>
<dbReference type="RefSeq" id="WP_184312245.1">
    <property type="nucleotide sequence ID" value="NZ_JACHEN010000027.1"/>
</dbReference>
<evidence type="ECO:0008006" key="5">
    <source>
        <dbReference type="Google" id="ProtNLM"/>
    </source>
</evidence>
<evidence type="ECO:0000313" key="3">
    <source>
        <dbReference type="EMBL" id="MBB6217755.1"/>
    </source>
</evidence>
<dbReference type="InterPro" id="IPR044909">
    <property type="entry name" value="TM_1086_sf"/>
</dbReference>
<comment type="caution">
    <text evidence="3">The sequence shown here is derived from an EMBL/GenBank/DDBJ whole genome shotgun (WGS) entry which is preliminary data.</text>
</comment>
<dbReference type="Proteomes" id="UP000579281">
    <property type="component" value="Unassembled WGS sequence"/>
</dbReference>
<name>A0A841L625_9FIRM</name>
<reference evidence="3 4" key="1">
    <citation type="submission" date="2020-08" db="EMBL/GenBank/DDBJ databases">
        <title>Genomic Encyclopedia of Type Strains, Phase IV (KMG-IV): sequencing the most valuable type-strain genomes for metagenomic binning, comparative biology and taxonomic classification.</title>
        <authorList>
            <person name="Goeker M."/>
        </authorList>
    </citation>
    <scope>NUCLEOTIDE SEQUENCE [LARGE SCALE GENOMIC DNA]</scope>
    <source>
        <strain evidence="3 4">DSM 103526</strain>
    </source>
</reference>
<sequence length="287" mass="30924">MIKTNTNRLVMQSVQGQISHPSSVYPYRLMHDGTSHILPATGGITYNVRIGDPAMGWVGDHIEPGVTIKAKDEKSNGALNLLACIGNEAKVVSGDAKGAEGFVTGIHGGVEHVMIYFHQKDLEKMSIDDQILIKSYGQGLKIQGFDEVMIMNLDPELLKKMNIKIADDGCLEVPVVTEVPAYLMGSGTGAATAAKGDYDIMTADPEANKAYGLDQLRFGDLVLLRDCDNSYGRGYLKGAVTIGVIIHSDCIKMGHGPGVTTIMTCKTAKIRGIKDSNANIAYYMEVK</sequence>
<evidence type="ECO:0000259" key="2">
    <source>
        <dbReference type="Pfam" id="PF20999"/>
    </source>
</evidence>
<dbReference type="EMBL" id="JACHEN010000027">
    <property type="protein sequence ID" value="MBB6217755.1"/>
    <property type="molecule type" value="Genomic_DNA"/>
</dbReference>
<keyword evidence="4" id="KW-1185">Reference proteome</keyword>
<protein>
    <recommendedName>
        <fullName evidence="5">DUF4438 domain-containing protein</fullName>
    </recommendedName>
</protein>
<accession>A0A841L625</accession>
<dbReference type="Pfam" id="PF14505">
    <property type="entry name" value="DUF4438"/>
    <property type="match status" value="1"/>
</dbReference>
<dbReference type="Gene3D" id="4.10.1180.10">
    <property type="entry name" value="tm1086 domain"/>
    <property type="match status" value="1"/>
</dbReference>
<dbReference type="AlphaFoldDB" id="A0A841L625"/>
<dbReference type="InterPro" id="IPR029433">
    <property type="entry name" value="DUF4438_N"/>
</dbReference>
<dbReference type="InterPro" id="IPR044910">
    <property type="entry name" value="TM_1086_SG_dom"/>
</dbReference>
<gene>
    <name evidence="3" type="ORF">HNQ80_003878</name>
</gene>
<dbReference type="Gene3D" id="2.102.30.10">
    <property type="entry name" value="tm1086 (SG structure) domain"/>
    <property type="match status" value="1"/>
</dbReference>
<evidence type="ECO:0000313" key="4">
    <source>
        <dbReference type="Proteomes" id="UP000579281"/>
    </source>
</evidence>
<organism evidence="3 4">
    <name type="scientific">Anaerosolibacter carboniphilus</name>
    <dbReference type="NCBI Taxonomy" id="1417629"/>
    <lineage>
        <taxon>Bacteria</taxon>
        <taxon>Bacillati</taxon>
        <taxon>Bacillota</taxon>
        <taxon>Clostridia</taxon>
        <taxon>Peptostreptococcales</taxon>
        <taxon>Thermotaleaceae</taxon>
        <taxon>Anaerosolibacter</taxon>
    </lineage>
</organism>
<feature type="domain" description="DUF4438" evidence="1">
    <location>
        <begin position="27"/>
        <end position="159"/>
    </location>
</feature>
<dbReference type="Gene3D" id="2.40.10.170">
    <property type="match status" value="1"/>
</dbReference>